<keyword evidence="1" id="KW-0472">Membrane</keyword>
<sequence>MDHLRAELEIRGLWKCAKKLPNLDKKCYEEVKRIVERCEEDCFLDPKKVREEFEEVRVKEVSAAQLALASIIIVQAVAIAFMMWKITLLEAQLNKDLVDLKLLYAKLTSAVNSLESRVNSDLSSVKAEINYLKELVEALKYVIYLEGK</sequence>
<keyword evidence="1" id="KW-0812">Transmembrane</keyword>
<dbReference type="KEGG" id="iho:Igni_1233"/>
<keyword evidence="3" id="KW-1185">Reference proteome</keyword>
<reference evidence="2 3" key="1">
    <citation type="journal article" date="2008" name="Genome Biol.">
        <title>A genomic analysis of the archaeal system Ignicoccus hospitalis-Nanoarchaeum equitans.</title>
        <authorList>
            <person name="Podar M."/>
            <person name="Anderson I."/>
            <person name="Makarova K.S."/>
            <person name="Elkins J.G."/>
            <person name="Ivanova N."/>
            <person name="Wall M.A."/>
            <person name="Lykidis A."/>
            <person name="Mavromatis K."/>
            <person name="Sun H."/>
            <person name="Hudson M.E."/>
            <person name="Chen W."/>
            <person name="Deciu C."/>
            <person name="Hutchison D."/>
            <person name="Eads J.R."/>
            <person name="Anderson A."/>
            <person name="Fernandes F."/>
            <person name="Szeto E."/>
            <person name="Lapidus A."/>
            <person name="Kyrpides N.C."/>
            <person name="Saier M.H.Jr."/>
            <person name="Richardson P.M."/>
            <person name="Rachel R."/>
            <person name="Huber H."/>
            <person name="Eisen J.A."/>
            <person name="Koonin E.V."/>
            <person name="Keller M."/>
            <person name="Stetter K.O."/>
        </authorList>
    </citation>
    <scope>NUCLEOTIDE SEQUENCE [LARGE SCALE GENOMIC DNA]</scope>
    <source>
        <strain evidence="3">KIN4/I / DSM 18386 / JCM 14125</strain>
    </source>
</reference>
<accession>A8ABV7</accession>
<dbReference type="Proteomes" id="UP000000262">
    <property type="component" value="Chromosome"/>
</dbReference>
<proteinExistence type="predicted"/>
<dbReference type="HOGENOM" id="CLU_1754687_0_0_2"/>
<dbReference type="GeneID" id="5563094"/>
<dbReference type="STRING" id="453591.Igni_1233"/>
<feature type="transmembrane region" description="Helical" evidence="1">
    <location>
        <begin position="63"/>
        <end position="84"/>
    </location>
</feature>
<dbReference type="EMBL" id="CP000816">
    <property type="protein sequence ID" value="ABU82409.1"/>
    <property type="molecule type" value="Genomic_DNA"/>
</dbReference>
<organism evidence="2 3">
    <name type="scientific">Ignicoccus hospitalis (strain KIN4/I / DSM 18386 / JCM 14125)</name>
    <dbReference type="NCBI Taxonomy" id="453591"/>
    <lineage>
        <taxon>Archaea</taxon>
        <taxon>Thermoproteota</taxon>
        <taxon>Thermoprotei</taxon>
        <taxon>Desulfurococcales</taxon>
        <taxon>Desulfurococcaceae</taxon>
        <taxon>Ignicoccus</taxon>
    </lineage>
</organism>
<evidence type="ECO:0000256" key="1">
    <source>
        <dbReference type="SAM" id="Phobius"/>
    </source>
</evidence>
<keyword evidence="1" id="KW-1133">Transmembrane helix</keyword>
<evidence type="ECO:0000313" key="3">
    <source>
        <dbReference type="Proteomes" id="UP000000262"/>
    </source>
</evidence>
<name>A8ABV7_IGNH4</name>
<protein>
    <submittedName>
        <fullName evidence="2">Uncharacterized protein</fullName>
    </submittedName>
</protein>
<dbReference type="RefSeq" id="WP_012123373.1">
    <property type="nucleotide sequence ID" value="NC_009776.1"/>
</dbReference>
<evidence type="ECO:0000313" key="2">
    <source>
        <dbReference type="EMBL" id="ABU82409.1"/>
    </source>
</evidence>
<dbReference type="AlphaFoldDB" id="A8ABV7"/>
<gene>
    <name evidence="2" type="ordered locus">Igni_1233</name>
</gene>